<reference evidence="8 9" key="1">
    <citation type="submission" date="2011-01" db="EMBL/GenBank/DDBJ databases">
        <authorList>
            <person name="Muzny D."/>
            <person name="Qin X."/>
            <person name="Deng J."/>
            <person name="Jiang H."/>
            <person name="Liu Y."/>
            <person name="Qu J."/>
            <person name="Song X.-Z."/>
            <person name="Zhang L."/>
            <person name="Thornton R."/>
            <person name="Coyle M."/>
            <person name="Francisco L."/>
            <person name="Jackson L."/>
            <person name="Javaid M."/>
            <person name="Korchina V."/>
            <person name="Kovar C."/>
            <person name="Mata R."/>
            <person name="Mathew T."/>
            <person name="Ngo R."/>
            <person name="Nguyen L."/>
            <person name="Nguyen N."/>
            <person name="Okwuonu G."/>
            <person name="Ongeri F."/>
            <person name="Pham C."/>
            <person name="Simmons D."/>
            <person name="Wilczek-Boney K."/>
            <person name="Hale W."/>
            <person name="Jakkamsetti A."/>
            <person name="Pham P."/>
            <person name="Ruth R."/>
            <person name="San Lucas F."/>
            <person name="Warren J."/>
            <person name="Zhang J."/>
            <person name="Zhao Z."/>
            <person name="Zhou C."/>
            <person name="Zhu D."/>
            <person name="Lee S."/>
            <person name="Bess C."/>
            <person name="Blankenburg K."/>
            <person name="Forbes L."/>
            <person name="Fu Q."/>
            <person name="Gubbala S."/>
            <person name="Hirani K."/>
            <person name="Jayaseelan J.C."/>
            <person name="Lara F."/>
            <person name="Munidasa M."/>
            <person name="Palculict T."/>
            <person name="Patil S."/>
            <person name="Pu L.-L."/>
            <person name="Saada N."/>
            <person name="Tang L."/>
            <person name="Weissenberger G."/>
            <person name="Zhu Y."/>
            <person name="Hemphill L."/>
            <person name="Shang Y."/>
            <person name="Youmans B."/>
            <person name="Ayvaz T."/>
            <person name="Ross M."/>
            <person name="Santibanez J."/>
            <person name="Aqrawi P."/>
            <person name="Gross S."/>
            <person name="Joshi V."/>
            <person name="Fowler G."/>
            <person name="Nazareth L."/>
            <person name="Reid J."/>
            <person name="Worley K."/>
            <person name="Petrosino J."/>
            <person name="Highlander S."/>
            <person name="Gibbs R."/>
        </authorList>
    </citation>
    <scope>NUCLEOTIDE SEQUENCE [LARGE SCALE GENOMIC DNA]</scope>
    <source>
        <strain evidence="8 9">ATCC 33394</strain>
    </source>
</reference>
<dbReference type="GO" id="GO:0009253">
    <property type="term" value="P:peptidoglycan catabolic process"/>
    <property type="evidence" value="ECO:0007669"/>
    <property type="project" value="TreeGrafter"/>
</dbReference>
<dbReference type="Gene3D" id="2.40.240.50">
    <property type="entry name" value="Barwin-like endoglucanases"/>
    <property type="match status" value="1"/>
</dbReference>
<evidence type="ECO:0000256" key="1">
    <source>
        <dbReference type="ARBA" id="ARBA00001420"/>
    </source>
</evidence>
<evidence type="ECO:0000259" key="7">
    <source>
        <dbReference type="SMART" id="SM00925"/>
    </source>
</evidence>
<dbReference type="SUPFAM" id="SSF50685">
    <property type="entry name" value="Barwin-like endoglucanases"/>
    <property type="match status" value="1"/>
</dbReference>
<evidence type="ECO:0000256" key="3">
    <source>
        <dbReference type="ARBA" id="ARBA00023239"/>
    </source>
</evidence>
<sequence>MSRFSLSRMALPALFLCLSACNIPDTPPLVPATTRVQQHRTPSSYGFVHQPSGSDTQYRVVSFNELPQWKDQPFAGSLQSFLQSCQKLASQSGWHAACQQATQTPLNHAAAKQFFEQAFTPWQVIQSGQAGGKITGYYEPVLYGDSKPTQTARFPIYGTPSDLISVPLPESLHNHKGTVRISLTSKNQGVIKNDGPYVADLSHFAHSEKNTTLKGRIVGNQFVPYFTRNQINAGMLNNHAPILGYANNAVDLFFLHIQGSGRLRTPSGEYIRLGYADHNGLAYQSIGKYMANKGYLPLAQTSMQSIKAWMEKNPSHLAEVLGQNPRYVFFRVLSGPSEQGPIGALGVPLTGEFSGAVDKRYITLGAPLFVATSHPNTPQYGLNRLLMAQDTGAAIKGAVRVDYFWGYGDNAGQTAGKQNYTGYVWMLLPHGVMPSYRP</sequence>
<evidence type="ECO:0000313" key="8">
    <source>
        <dbReference type="EMBL" id="EGC16965.1"/>
    </source>
</evidence>
<keyword evidence="9" id="KW-1185">Reference proteome</keyword>
<name>F0F0L1_9NEIS</name>
<organism evidence="8 9">
    <name type="scientific">Kingella denitrificans ATCC 33394</name>
    <dbReference type="NCBI Taxonomy" id="888741"/>
    <lineage>
        <taxon>Bacteria</taxon>
        <taxon>Pseudomonadati</taxon>
        <taxon>Pseudomonadota</taxon>
        <taxon>Betaproteobacteria</taxon>
        <taxon>Neisseriales</taxon>
        <taxon>Neisseriaceae</taxon>
        <taxon>Kingella</taxon>
    </lineage>
</organism>
<dbReference type="PANTHER" id="PTHR30124:SF0">
    <property type="entry name" value="MEMBRANE-BOUND LYTIC MUREIN TRANSGLYCOSYLASE A"/>
    <property type="match status" value="1"/>
</dbReference>
<dbReference type="RefSeq" id="WP_003783430.1">
    <property type="nucleotide sequence ID" value="NZ_GL870929.1"/>
</dbReference>
<proteinExistence type="predicted"/>
<dbReference type="CDD" id="cd14485">
    <property type="entry name" value="mltA_like_LT_A"/>
    <property type="match status" value="1"/>
</dbReference>
<accession>F0F0L1</accession>
<keyword evidence="6" id="KW-0732">Signal</keyword>
<evidence type="ECO:0000256" key="2">
    <source>
        <dbReference type="ARBA" id="ARBA00012587"/>
    </source>
</evidence>
<dbReference type="GO" id="GO:0071555">
    <property type="term" value="P:cell wall organization"/>
    <property type="evidence" value="ECO:0007669"/>
    <property type="project" value="UniProtKB-KW"/>
</dbReference>
<protein>
    <recommendedName>
        <fullName evidence="2">peptidoglycan lytic exotransglycosylase</fullName>
        <ecNumber evidence="2">4.2.2.n1</ecNumber>
    </recommendedName>
    <alternativeName>
        <fullName evidence="5">Murein hydrolase A</fullName>
    </alternativeName>
</protein>
<dbReference type="Gene3D" id="2.40.50.270">
    <property type="entry name" value="transglycosylase MltA"/>
    <property type="match status" value="1"/>
</dbReference>
<feature type="signal peptide" evidence="6">
    <location>
        <begin position="1"/>
        <end position="22"/>
    </location>
</feature>
<dbReference type="AlphaFoldDB" id="F0F0L1"/>
<dbReference type="EC" id="4.2.2.n1" evidence="2"/>
<dbReference type="CDD" id="cd14668">
    <property type="entry name" value="mlta_B"/>
    <property type="match status" value="1"/>
</dbReference>
<dbReference type="InterPro" id="IPR005300">
    <property type="entry name" value="MltA_B"/>
</dbReference>
<evidence type="ECO:0000256" key="6">
    <source>
        <dbReference type="SAM" id="SignalP"/>
    </source>
</evidence>
<gene>
    <name evidence="8" type="ORF">HMPREF9098_1646</name>
</gene>
<dbReference type="SMART" id="SM00925">
    <property type="entry name" value="MltA"/>
    <property type="match status" value="1"/>
</dbReference>
<keyword evidence="3" id="KW-0456">Lyase</keyword>
<dbReference type="EMBL" id="AEWV01000029">
    <property type="protein sequence ID" value="EGC16965.1"/>
    <property type="molecule type" value="Genomic_DNA"/>
</dbReference>
<feature type="domain" description="Lytic transglycosylase MltA" evidence="7">
    <location>
        <begin position="141"/>
        <end position="331"/>
    </location>
</feature>
<dbReference type="GO" id="GO:0009254">
    <property type="term" value="P:peptidoglycan turnover"/>
    <property type="evidence" value="ECO:0007669"/>
    <property type="project" value="InterPro"/>
</dbReference>
<dbReference type="Pfam" id="PF03562">
    <property type="entry name" value="MltA"/>
    <property type="match status" value="1"/>
</dbReference>
<comment type="catalytic activity">
    <reaction evidence="1">
        <text>Exolytic cleavage of the (1-&gt;4)-beta-glycosidic linkage between N-acetylmuramic acid (MurNAc) and N-acetylglucosamine (GlcNAc) residues in peptidoglycan, from either the reducing or the non-reducing ends of the peptidoglycan chains, with concomitant formation of a 1,6-anhydrobond in the MurNAc residue.</text>
        <dbReference type="EC" id="4.2.2.n1"/>
    </reaction>
</comment>
<dbReference type="Gene3D" id="2.40.40.10">
    <property type="entry name" value="RlpA-like domain"/>
    <property type="match status" value="1"/>
</dbReference>
<comment type="caution">
    <text evidence="8">The sequence shown here is derived from an EMBL/GenBank/DDBJ whole genome shotgun (WGS) entry which is preliminary data.</text>
</comment>
<dbReference type="PIRSF" id="PIRSF019422">
    <property type="entry name" value="MltA"/>
    <property type="match status" value="1"/>
</dbReference>
<feature type="chain" id="PRO_5003250224" description="peptidoglycan lytic exotransglycosylase" evidence="6">
    <location>
        <begin position="23"/>
        <end position="438"/>
    </location>
</feature>
<dbReference type="GO" id="GO:0004553">
    <property type="term" value="F:hydrolase activity, hydrolyzing O-glycosyl compounds"/>
    <property type="evidence" value="ECO:0007669"/>
    <property type="project" value="InterPro"/>
</dbReference>
<evidence type="ECO:0000256" key="4">
    <source>
        <dbReference type="ARBA" id="ARBA00023316"/>
    </source>
</evidence>
<keyword evidence="8" id="KW-0378">Hydrolase</keyword>
<keyword evidence="4" id="KW-0961">Cell wall biogenesis/degradation</keyword>
<dbReference type="STRING" id="888741.HMPREF9098_1646"/>
<keyword evidence="8" id="KW-0326">Glycosidase</keyword>
<dbReference type="InterPro" id="IPR010611">
    <property type="entry name" value="3D_dom"/>
</dbReference>
<dbReference type="Pfam" id="PF06725">
    <property type="entry name" value="3D"/>
    <property type="match status" value="1"/>
</dbReference>
<dbReference type="GO" id="GO:0019867">
    <property type="term" value="C:outer membrane"/>
    <property type="evidence" value="ECO:0007669"/>
    <property type="project" value="InterPro"/>
</dbReference>
<dbReference type="InterPro" id="IPR036908">
    <property type="entry name" value="RlpA-like_sf"/>
</dbReference>
<dbReference type="Proteomes" id="UP000004088">
    <property type="component" value="Unassembled WGS sequence"/>
</dbReference>
<dbReference type="GO" id="GO:0008933">
    <property type="term" value="F:peptidoglycan lytic transglycosylase activity"/>
    <property type="evidence" value="ECO:0007669"/>
    <property type="project" value="TreeGrafter"/>
</dbReference>
<dbReference type="InterPro" id="IPR026044">
    <property type="entry name" value="MltA"/>
</dbReference>
<evidence type="ECO:0000256" key="5">
    <source>
        <dbReference type="ARBA" id="ARBA00030918"/>
    </source>
</evidence>
<evidence type="ECO:0000313" key="9">
    <source>
        <dbReference type="Proteomes" id="UP000004088"/>
    </source>
</evidence>
<dbReference type="HOGENOM" id="CLU_037751_0_0_4"/>
<dbReference type="PANTHER" id="PTHR30124">
    <property type="entry name" value="MEMBRANE-BOUND LYTIC MUREIN TRANSGLYCOSYLASE A"/>
    <property type="match status" value="1"/>
</dbReference>